<comment type="caution">
    <text evidence="1">The sequence shown here is derived from an EMBL/GenBank/DDBJ whole genome shotgun (WGS) entry which is preliminary data.</text>
</comment>
<dbReference type="AlphaFoldDB" id="A0A7W8XX67"/>
<evidence type="ECO:0000313" key="1">
    <source>
        <dbReference type="EMBL" id="MBB5577240.1"/>
    </source>
</evidence>
<evidence type="ECO:0000313" key="2">
    <source>
        <dbReference type="Proteomes" id="UP000549882"/>
    </source>
</evidence>
<keyword evidence="2" id="KW-1185">Reference proteome</keyword>
<dbReference type="EMBL" id="JACHBI010000018">
    <property type="protein sequence ID" value="MBB5577240.1"/>
    <property type="molecule type" value="Genomic_DNA"/>
</dbReference>
<sequence>MRFVELKSQEQLDIQTLHRVRSRLVAERTNLLNQLRAILLERGVIFPAGRRRFELDLDCMLSEGNETHMGTLSVKLIIASRHSFKKSGRVPWDSLNLR</sequence>
<accession>A0A7W8XX67</accession>
<gene>
    <name evidence="1" type="ORF">GGD50_005892</name>
</gene>
<organism evidence="1 2">
    <name type="scientific">Rhizobium paranaense</name>
    <dbReference type="NCBI Taxonomy" id="1650438"/>
    <lineage>
        <taxon>Bacteria</taxon>
        <taxon>Pseudomonadati</taxon>
        <taxon>Pseudomonadota</taxon>
        <taxon>Alphaproteobacteria</taxon>
        <taxon>Hyphomicrobiales</taxon>
        <taxon>Rhizobiaceae</taxon>
        <taxon>Rhizobium/Agrobacterium group</taxon>
        <taxon>Rhizobium</taxon>
    </lineage>
</organism>
<name>A0A7W8XX67_9HYPH</name>
<dbReference type="Proteomes" id="UP000549882">
    <property type="component" value="Unassembled WGS sequence"/>
</dbReference>
<protein>
    <submittedName>
        <fullName evidence="1">Transposase</fullName>
    </submittedName>
</protein>
<reference evidence="1 2" key="1">
    <citation type="submission" date="2020-08" db="EMBL/GenBank/DDBJ databases">
        <title>Genomic Encyclopedia of Type Strains, Phase IV (KMG-V): Genome sequencing to study the core and pangenomes of soil and plant-associated prokaryotes.</title>
        <authorList>
            <person name="Whitman W."/>
        </authorList>
    </citation>
    <scope>NUCLEOTIDE SEQUENCE [LARGE SCALE GENOMIC DNA]</scope>
    <source>
        <strain evidence="1 2">SEMIA 4064</strain>
    </source>
</reference>
<proteinExistence type="predicted"/>